<dbReference type="GO" id="GO:0008763">
    <property type="term" value="F:UDP-N-acetylmuramate-L-alanine ligase activity"/>
    <property type="evidence" value="ECO:0007669"/>
    <property type="project" value="UniProtKB-UniRule"/>
</dbReference>
<comment type="caution">
    <text evidence="18">The sequence shown here is derived from an EMBL/GenBank/DDBJ whole genome shotgun (WGS) entry which is preliminary data.</text>
</comment>
<proteinExistence type="inferred from homology"/>
<comment type="subcellular location">
    <subcellularLocation>
        <location evidence="1 14">Cytoplasm</location>
    </subcellularLocation>
</comment>
<dbReference type="PANTHER" id="PTHR43445:SF3">
    <property type="entry name" value="UDP-N-ACETYLMURAMATE--L-ALANINE LIGASE"/>
    <property type="match status" value="1"/>
</dbReference>
<dbReference type="NCBIfam" id="TIGR01082">
    <property type="entry name" value="murC"/>
    <property type="match status" value="1"/>
</dbReference>
<keyword evidence="10 14" id="KW-0573">Peptidoglycan synthesis</keyword>
<evidence type="ECO:0000259" key="15">
    <source>
        <dbReference type="Pfam" id="PF01225"/>
    </source>
</evidence>
<dbReference type="InterPro" id="IPR036565">
    <property type="entry name" value="Mur-like_cat_sf"/>
</dbReference>
<dbReference type="InterPro" id="IPR004101">
    <property type="entry name" value="Mur_ligase_C"/>
</dbReference>
<keyword evidence="4 14" id="KW-0963">Cytoplasm</keyword>
<keyword evidence="6 14" id="KW-0132">Cell division</keyword>
<keyword evidence="5 14" id="KW-0436">Ligase</keyword>
<dbReference type="SUPFAM" id="SSF53623">
    <property type="entry name" value="MurD-like peptide ligases, catalytic domain"/>
    <property type="match status" value="1"/>
</dbReference>
<dbReference type="Gene3D" id="3.40.1190.10">
    <property type="entry name" value="Mur-like, catalytic domain"/>
    <property type="match status" value="1"/>
</dbReference>
<dbReference type="AlphaFoldDB" id="A0ABD4SY46"/>
<feature type="domain" description="Mur ligase central" evidence="17">
    <location>
        <begin position="98"/>
        <end position="278"/>
    </location>
</feature>
<evidence type="ECO:0000256" key="1">
    <source>
        <dbReference type="ARBA" id="ARBA00004496"/>
    </source>
</evidence>
<gene>
    <name evidence="14 18" type="primary">murC</name>
    <name evidence="18" type="ORF">QQ91_0001010</name>
</gene>
<evidence type="ECO:0000256" key="5">
    <source>
        <dbReference type="ARBA" id="ARBA00022598"/>
    </source>
</evidence>
<evidence type="ECO:0000259" key="16">
    <source>
        <dbReference type="Pfam" id="PF02875"/>
    </source>
</evidence>
<keyword evidence="12 14" id="KW-0961">Cell wall biogenesis/degradation</keyword>
<keyword evidence="8 14" id="KW-0067">ATP-binding</keyword>
<dbReference type="InterPro" id="IPR050061">
    <property type="entry name" value="MurCDEF_pg_biosynth"/>
</dbReference>
<keyword evidence="7 14" id="KW-0547">Nucleotide-binding</keyword>
<evidence type="ECO:0000256" key="11">
    <source>
        <dbReference type="ARBA" id="ARBA00023306"/>
    </source>
</evidence>
<dbReference type="GO" id="GO:0071555">
    <property type="term" value="P:cell wall organization"/>
    <property type="evidence" value="ECO:0007669"/>
    <property type="project" value="UniProtKB-KW"/>
</dbReference>
<feature type="domain" description="Mur ligase C-terminal" evidence="16">
    <location>
        <begin position="300"/>
        <end position="434"/>
    </location>
</feature>
<keyword evidence="9 14" id="KW-0133">Cell shape</keyword>
<dbReference type="HAMAP" id="MF_00046">
    <property type="entry name" value="MurC"/>
    <property type="match status" value="1"/>
</dbReference>
<evidence type="ECO:0000256" key="4">
    <source>
        <dbReference type="ARBA" id="ARBA00022490"/>
    </source>
</evidence>
<dbReference type="Gene3D" id="3.40.50.720">
    <property type="entry name" value="NAD(P)-binding Rossmann-like Domain"/>
    <property type="match status" value="1"/>
</dbReference>
<dbReference type="GO" id="GO:0005524">
    <property type="term" value="F:ATP binding"/>
    <property type="evidence" value="ECO:0007669"/>
    <property type="project" value="UniProtKB-UniRule"/>
</dbReference>
<dbReference type="InterPro" id="IPR013221">
    <property type="entry name" value="Mur_ligase_cen"/>
</dbReference>
<dbReference type="RefSeq" id="WP_250833218.1">
    <property type="nucleotide sequence ID" value="NZ_JTHE03000005.1"/>
</dbReference>
<comment type="similarity">
    <text evidence="14">Belongs to the MurCDEF family.</text>
</comment>
<sequence>MSALAYILAQRGIPVSGSDVRENRVTQQLETLGIQIFQSQVAENLDHFRDLSPQIICSTAIKATNLEYQAAVARNYSMFHRSDLLAAFIKAASRSIAVAGTHGKTTTSSIIGHLLVKADLDPTVIIGGEVGTWGGNARSGHGPFLVAEADESDGSLVKFQPWLSVITNIELDHPDHYQSLEEVIETFQALVERSHTTLVCLDCERIRDRLLPQYPHHSFLTYGLNPDFGADYTVTDVTFNAQGTSAQVWEQGQPLGYIQVPLLGQHNLANALAGVAIARQCGVNFEKITAGLTSFGGAKRRFEIRGEAGGIRLVDDYAHHPSEVAATLASARLQVTHTDQWKRVIAVFQPHRYSRIYTFLEQFSQSFQDADQVIVTDVYSAGEPNTVGITPADIHHAISQQHPNVIYQARLEDVTEYLANHAEPGDLILFLGAGNLNSVIPGLLDVFDNPSHLSSAVHL</sequence>
<evidence type="ECO:0000256" key="9">
    <source>
        <dbReference type="ARBA" id="ARBA00022960"/>
    </source>
</evidence>
<dbReference type="GO" id="GO:0008360">
    <property type="term" value="P:regulation of cell shape"/>
    <property type="evidence" value="ECO:0007669"/>
    <property type="project" value="UniProtKB-KW"/>
</dbReference>
<dbReference type="SUPFAM" id="SSF51984">
    <property type="entry name" value="MurCD N-terminal domain"/>
    <property type="match status" value="1"/>
</dbReference>
<reference evidence="18 19" key="1">
    <citation type="journal article" date="2015" name="Genome Announc.">
        <title>Draft Genome Sequence of Filamentous Marine Cyanobacterium Lyngbya confervoides Strain BDU141951.</title>
        <authorList>
            <person name="Chandrababunaidu M.M."/>
            <person name="Sen D."/>
            <person name="Tripathy S."/>
        </authorList>
    </citation>
    <scope>NUCLEOTIDE SEQUENCE [LARGE SCALE GENOMIC DNA]</scope>
    <source>
        <strain evidence="18 19">BDU141951</strain>
    </source>
</reference>
<dbReference type="InterPro" id="IPR005758">
    <property type="entry name" value="UDP-N-AcMur_Ala_ligase_MurC"/>
</dbReference>
<evidence type="ECO:0000256" key="7">
    <source>
        <dbReference type="ARBA" id="ARBA00022741"/>
    </source>
</evidence>
<dbReference type="Proteomes" id="UP000031561">
    <property type="component" value="Unassembled WGS sequence"/>
</dbReference>
<dbReference type="Pfam" id="PF01225">
    <property type="entry name" value="Mur_ligase"/>
    <property type="match status" value="1"/>
</dbReference>
<accession>A0ABD4SY46</accession>
<feature type="binding site" evidence="14">
    <location>
        <begin position="100"/>
        <end position="106"/>
    </location>
    <ligand>
        <name>ATP</name>
        <dbReference type="ChEBI" id="CHEBI:30616"/>
    </ligand>
</feature>
<name>A0ABD4SY46_9CYAN</name>
<dbReference type="InterPro" id="IPR036615">
    <property type="entry name" value="Mur_ligase_C_dom_sf"/>
</dbReference>
<evidence type="ECO:0000256" key="10">
    <source>
        <dbReference type="ARBA" id="ARBA00022984"/>
    </source>
</evidence>
<evidence type="ECO:0000256" key="14">
    <source>
        <dbReference type="HAMAP-Rule" id="MF_00046"/>
    </source>
</evidence>
<dbReference type="InterPro" id="IPR000713">
    <property type="entry name" value="Mur_ligase_N"/>
</dbReference>
<dbReference type="Pfam" id="PF02875">
    <property type="entry name" value="Mur_ligase_C"/>
    <property type="match status" value="1"/>
</dbReference>
<evidence type="ECO:0000313" key="19">
    <source>
        <dbReference type="Proteomes" id="UP000031561"/>
    </source>
</evidence>
<comment type="catalytic activity">
    <reaction evidence="13 14">
        <text>UDP-N-acetyl-alpha-D-muramate + L-alanine + ATP = UDP-N-acetyl-alpha-D-muramoyl-L-alanine + ADP + phosphate + H(+)</text>
        <dbReference type="Rhea" id="RHEA:23372"/>
        <dbReference type="ChEBI" id="CHEBI:15378"/>
        <dbReference type="ChEBI" id="CHEBI:30616"/>
        <dbReference type="ChEBI" id="CHEBI:43474"/>
        <dbReference type="ChEBI" id="CHEBI:57972"/>
        <dbReference type="ChEBI" id="CHEBI:70757"/>
        <dbReference type="ChEBI" id="CHEBI:83898"/>
        <dbReference type="ChEBI" id="CHEBI:456216"/>
        <dbReference type="EC" id="6.3.2.8"/>
    </reaction>
</comment>
<dbReference type="Pfam" id="PF08245">
    <property type="entry name" value="Mur_ligase_M"/>
    <property type="match status" value="1"/>
</dbReference>
<dbReference type="GO" id="GO:0051301">
    <property type="term" value="P:cell division"/>
    <property type="evidence" value="ECO:0007669"/>
    <property type="project" value="UniProtKB-KW"/>
</dbReference>
<evidence type="ECO:0000259" key="17">
    <source>
        <dbReference type="Pfam" id="PF08245"/>
    </source>
</evidence>
<comment type="function">
    <text evidence="14">Cell wall formation.</text>
</comment>
<dbReference type="Gene3D" id="3.90.190.20">
    <property type="entry name" value="Mur ligase, C-terminal domain"/>
    <property type="match status" value="1"/>
</dbReference>
<evidence type="ECO:0000256" key="3">
    <source>
        <dbReference type="ARBA" id="ARBA00012211"/>
    </source>
</evidence>
<comment type="pathway">
    <text evidence="2 14">Cell wall biogenesis; peptidoglycan biosynthesis.</text>
</comment>
<evidence type="ECO:0000313" key="18">
    <source>
        <dbReference type="EMBL" id="MCM1981411.1"/>
    </source>
</evidence>
<dbReference type="GO" id="GO:0009252">
    <property type="term" value="P:peptidoglycan biosynthetic process"/>
    <property type="evidence" value="ECO:0007669"/>
    <property type="project" value="UniProtKB-UniRule"/>
</dbReference>
<dbReference type="GO" id="GO:0005737">
    <property type="term" value="C:cytoplasm"/>
    <property type="evidence" value="ECO:0007669"/>
    <property type="project" value="UniProtKB-SubCell"/>
</dbReference>
<evidence type="ECO:0000256" key="13">
    <source>
        <dbReference type="ARBA" id="ARBA00047833"/>
    </source>
</evidence>
<dbReference type="PANTHER" id="PTHR43445">
    <property type="entry name" value="UDP-N-ACETYLMURAMATE--L-ALANINE LIGASE-RELATED"/>
    <property type="match status" value="1"/>
</dbReference>
<dbReference type="EMBL" id="JTHE03000005">
    <property type="protein sequence ID" value="MCM1981411.1"/>
    <property type="molecule type" value="Genomic_DNA"/>
</dbReference>
<evidence type="ECO:0000256" key="2">
    <source>
        <dbReference type="ARBA" id="ARBA00004752"/>
    </source>
</evidence>
<keyword evidence="11 14" id="KW-0131">Cell cycle</keyword>
<evidence type="ECO:0000256" key="12">
    <source>
        <dbReference type="ARBA" id="ARBA00023316"/>
    </source>
</evidence>
<evidence type="ECO:0000256" key="8">
    <source>
        <dbReference type="ARBA" id="ARBA00022840"/>
    </source>
</evidence>
<keyword evidence="19" id="KW-1185">Reference proteome</keyword>
<protein>
    <recommendedName>
        <fullName evidence="3 14">UDP-N-acetylmuramate--L-alanine ligase</fullName>
        <ecNumber evidence="3 14">6.3.2.8</ecNumber>
    </recommendedName>
    <alternativeName>
        <fullName evidence="14">UDP-N-acetylmuramoyl-L-alanine synthetase</fullName>
    </alternativeName>
</protein>
<dbReference type="EC" id="6.3.2.8" evidence="3 14"/>
<feature type="domain" description="Mur ligase N-terminal catalytic" evidence="15">
    <location>
        <begin position="1"/>
        <end position="91"/>
    </location>
</feature>
<dbReference type="SUPFAM" id="SSF53244">
    <property type="entry name" value="MurD-like peptide ligases, peptide-binding domain"/>
    <property type="match status" value="1"/>
</dbReference>
<evidence type="ECO:0000256" key="6">
    <source>
        <dbReference type="ARBA" id="ARBA00022618"/>
    </source>
</evidence>
<organism evidence="18 19">
    <name type="scientific">Lyngbya confervoides BDU141951</name>
    <dbReference type="NCBI Taxonomy" id="1574623"/>
    <lineage>
        <taxon>Bacteria</taxon>
        <taxon>Bacillati</taxon>
        <taxon>Cyanobacteriota</taxon>
        <taxon>Cyanophyceae</taxon>
        <taxon>Oscillatoriophycideae</taxon>
        <taxon>Oscillatoriales</taxon>
        <taxon>Microcoleaceae</taxon>
        <taxon>Lyngbya</taxon>
    </lineage>
</organism>